<keyword evidence="2" id="KW-1185">Reference proteome</keyword>
<accession>A0A1E7FUE3</accession>
<dbReference type="KEGG" id="fcy:FRACYDRAFT_231900"/>
<evidence type="ECO:0000313" key="2">
    <source>
        <dbReference type="Proteomes" id="UP000095751"/>
    </source>
</evidence>
<reference evidence="1 2" key="1">
    <citation type="submission" date="2016-09" db="EMBL/GenBank/DDBJ databases">
        <title>Extensive genetic diversity and differential bi-allelic expression allows diatom success in the polar Southern Ocean.</title>
        <authorList>
            <consortium name="DOE Joint Genome Institute"/>
            <person name="Mock T."/>
            <person name="Otillar R.P."/>
            <person name="Strauss J."/>
            <person name="Dupont C."/>
            <person name="Frickenhaus S."/>
            <person name="Maumus F."/>
            <person name="Mcmullan M."/>
            <person name="Sanges R."/>
            <person name="Schmutz J."/>
            <person name="Toseland A."/>
            <person name="Valas R."/>
            <person name="Veluchamy A."/>
            <person name="Ward B.J."/>
            <person name="Allen A."/>
            <person name="Barry K."/>
            <person name="Falciatore A."/>
            <person name="Ferrante M."/>
            <person name="Fortunato A.E."/>
            <person name="Gloeckner G."/>
            <person name="Gruber A."/>
            <person name="Hipkin R."/>
            <person name="Janech M."/>
            <person name="Kroth P."/>
            <person name="Leese F."/>
            <person name="Lindquist E."/>
            <person name="Lyon B.R."/>
            <person name="Martin J."/>
            <person name="Mayer C."/>
            <person name="Parker M."/>
            <person name="Quesneville H."/>
            <person name="Raymond J."/>
            <person name="Uhlig C."/>
            <person name="Valentin K.U."/>
            <person name="Worden A.Z."/>
            <person name="Armbrust E.V."/>
            <person name="Bowler C."/>
            <person name="Green B."/>
            <person name="Moulton V."/>
            <person name="Van Oosterhout C."/>
            <person name="Grigoriev I."/>
        </authorList>
    </citation>
    <scope>NUCLEOTIDE SEQUENCE [LARGE SCALE GENOMIC DNA]</scope>
    <source>
        <strain evidence="1 2">CCMP1102</strain>
    </source>
</reference>
<organism evidence="1 2">
    <name type="scientific">Fragilariopsis cylindrus CCMP1102</name>
    <dbReference type="NCBI Taxonomy" id="635003"/>
    <lineage>
        <taxon>Eukaryota</taxon>
        <taxon>Sar</taxon>
        <taxon>Stramenopiles</taxon>
        <taxon>Ochrophyta</taxon>
        <taxon>Bacillariophyta</taxon>
        <taxon>Bacillariophyceae</taxon>
        <taxon>Bacillariophycidae</taxon>
        <taxon>Bacillariales</taxon>
        <taxon>Bacillariaceae</taxon>
        <taxon>Fragilariopsis</taxon>
    </lineage>
</organism>
<dbReference type="Proteomes" id="UP000095751">
    <property type="component" value="Unassembled WGS sequence"/>
</dbReference>
<name>A0A1E7FUE3_9STRA</name>
<dbReference type="InParanoid" id="A0A1E7FUE3"/>
<dbReference type="EMBL" id="KV784353">
    <property type="protein sequence ID" value="OEU21754.1"/>
    <property type="molecule type" value="Genomic_DNA"/>
</dbReference>
<sequence>MDNPSQEIFHTNKSLKTCLKPSSVKGESYILSPSSVILEDDQSIVSNLSKSTFLSNTSSLTWPTFLADTEGDRYNGEEKEDSDHSIIYDKNKNKYKRITMKAKYGENGSSFENTLDRIFLHLYDAIVGTDALQISCANDNYHNAADVEEEVDMKNFAKLPAVVTELSSKEDAIFTHSNQTTFVSHEADNSDNDENLHFIPKCFTSSTSTEDNFLKMKRNSYLSSSLNMDGLTRSHSIINSHSIISLNEDDDENDPSNLNEKIQIENTEGPVVKESNGTIPTAMVGSSSDQMPIDNYQSETKISTSCPTIGAPSLEETSSLEGIEVVDELGHIMDTHTQDVYVCTN</sequence>
<evidence type="ECO:0000313" key="1">
    <source>
        <dbReference type="EMBL" id="OEU21754.1"/>
    </source>
</evidence>
<protein>
    <submittedName>
        <fullName evidence="1">Uncharacterized protein</fullName>
    </submittedName>
</protein>
<proteinExistence type="predicted"/>
<dbReference type="AlphaFoldDB" id="A0A1E7FUE3"/>
<gene>
    <name evidence="1" type="ORF">FRACYDRAFT_231900</name>
</gene>